<organism evidence="1">
    <name type="scientific">marine sediment metagenome</name>
    <dbReference type="NCBI Taxonomy" id="412755"/>
    <lineage>
        <taxon>unclassified sequences</taxon>
        <taxon>metagenomes</taxon>
        <taxon>ecological metagenomes</taxon>
    </lineage>
</organism>
<evidence type="ECO:0008006" key="2">
    <source>
        <dbReference type="Google" id="ProtNLM"/>
    </source>
</evidence>
<sequence length="196" mass="22447">MPDEIFDIQLDAEDVVLLILEANERLLRKSSLDGITRLEKLIFLLENETDFEGVGTFFLFEPHNFGPFSKGVYEAIEFLEGCDLIEVRERSYPSLYATSDEVKLLSELLDSDVPDDSALSESQITERQFLLTDDGRTVATKIRNAVIHRRPVDVKGLDLVIKKYGHLSLNHLIRYVYRRYPAMTVKSIHPEAMPQS</sequence>
<comment type="caution">
    <text evidence="1">The sequence shown here is derived from an EMBL/GenBank/DDBJ whole genome shotgun (WGS) entry which is preliminary data.</text>
</comment>
<gene>
    <name evidence="1" type="ORF">LCGC14_2584430</name>
</gene>
<dbReference type="AlphaFoldDB" id="A0A0F9B1D9"/>
<accession>A0A0F9B1D9</accession>
<reference evidence="1" key="1">
    <citation type="journal article" date="2015" name="Nature">
        <title>Complex archaea that bridge the gap between prokaryotes and eukaryotes.</title>
        <authorList>
            <person name="Spang A."/>
            <person name="Saw J.H."/>
            <person name="Jorgensen S.L."/>
            <person name="Zaremba-Niedzwiedzka K."/>
            <person name="Martijn J."/>
            <person name="Lind A.E."/>
            <person name="van Eijk R."/>
            <person name="Schleper C."/>
            <person name="Guy L."/>
            <person name="Ettema T.J."/>
        </authorList>
    </citation>
    <scope>NUCLEOTIDE SEQUENCE</scope>
</reference>
<dbReference type="EMBL" id="LAZR01043224">
    <property type="protein sequence ID" value="KKL07597.1"/>
    <property type="molecule type" value="Genomic_DNA"/>
</dbReference>
<evidence type="ECO:0000313" key="1">
    <source>
        <dbReference type="EMBL" id="KKL07597.1"/>
    </source>
</evidence>
<protein>
    <recommendedName>
        <fullName evidence="2">Antitoxin SocA-like Panacea domain-containing protein</fullName>
    </recommendedName>
</protein>
<proteinExistence type="predicted"/>
<name>A0A0F9B1D9_9ZZZZ</name>